<reference evidence="1 2" key="1">
    <citation type="submission" date="2018-04" db="EMBL/GenBank/DDBJ databases">
        <title>Novel Campyloabacter and Helicobacter Species and Strains.</title>
        <authorList>
            <person name="Mannion A.J."/>
            <person name="Shen Z."/>
            <person name="Fox J.G."/>
        </authorList>
    </citation>
    <scope>NUCLEOTIDE SEQUENCE [LARGE SCALE GENOMIC DNA]</scope>
    <source>
        <strain evidence="1 2">MIT 17-337</strain>
    </source>
</reference>
<protein>
    <recommendedName>
        <fullName evidence="3">Glycine zipper family protein</fullName>
    </recommendedName>
</protein>
<dbReference type="EMBL" id="NXLQ01000129">
    <property type="protein sequence ID" value="RDU59487.1"/>
    <property type="molecule type" value="Genomic_DNA"/>
</dbReference>
<dbReference type="Proteomes" id="UP000256379">
    <property type="component" value="Unassembled WGS sequence"/>
</dbReference>
<organism evidence="1 2">
    <name type="scientific">Helicobacter didelphidarum</name>
    <dbReference type="NCBI Taxonomy" id="2040648"/>
    <lineage>
        <taxon>Bacteria</taxon>
        <taxon>Pseudomonadati</taxon>
        <taxon>Campylobacterota</taxon>
        <taxon>Epsilonproteobacteria</taxon>
        <taxon>Campylobacterales</taxon>
        <taxon>Helicobacteraceae</taxon>
        <taxon>Helicobacter</taxon>
    </lineage>
</organism>
<name>A0A3D8I2Z7_9HELI</name>
<gene>
    <name evidence="1" type="ORF">CQA53_11410</name>
</gene>
<evidence type="ECO:0008006" key="3">
    <source>
        <dbReference type="Google" id="ProtNLM"/>
    </source>
</evidence>
<comment type="caution">
    <text evidence="1">The sequence shown here is derived from an EMBL/GenBank/DDBJ whole genome shotgun (WGS) entry which is preliminary data.</text>
</comment>
<accession>A0A3D8I2Z7</accession>
<dbReference type="RefSeq" id="WP_220272097.1">
    <property type="nucleotide sequence ID" value="NZ_NXLQ01000129.1"/>
</dbReference>
<keyword evidence="2" id="KW-1185">Reference proteome</keyword>
<sequence>KGLECHCSEFEKIPIHRRELGMAGGVVTYGVAITEGFAIYGLDKYSKNMNVGHTATEITKLKIKMNFGVLSFLQAKMENKSNERALKEVGVGIGIGYAMETKIAQTAIKTGVSILTRIGTGAAAGAAIGSSFPIAGTIIGAIAGALIAGMINDAIFADEDAQLAKDKAENERIERLEKEYKLKINRIIDYLIRNYYIGLRELNEVAETNTNIRYKYKMRYTYE</sequence>
<feature type="non-terminal residue" evidence="1">
    <location>
        <position position="1"/>
    </location>
</feature>
<dbReference type="AlphaFoldDB" id="A0A3D8I2Z7"/>
<evidence type="ECO:0000313" key="2">
    <source>
        <dbReference type="Proteomes" id="UP000256379"/>
    </source>
</evidence>
<proteinExistence type="predicted"/>
<evidence type="ECO:0000313" key="1">
    <source>
        <dbReference type="EMBL" id="RDU59487.1"/>
    </source>
</evidence>